<sequence length="216" mass="24875">MTIESSELEEDSFKQTNLTMQYTSNSKKSSCRGYSQTTLYSIRQYWLLVFSQENNQKLRKMFQSSPPSTNYQMRDLPTVRVIEAPPFTNVSIDYCGPFFVKERKVRNRSRIKVYVLVCLAMKAVHLELTSDLTTEAFLASLKKFIARRGKCRNVEFIPTMAPTSSVPTRKDKTFNNYFSQNNTKNRSTLFSTIAEYNGTSFLHSPQTSVDYVGVQP</sequence>
<reference evidence="1 2" key="1">
    <citation type="submission" date="2024-05" db="EMBL/GenBank/DDBJ databases">
        <title>The nuclear and mitochondrial genome assemblies of Tetragonisca angustula (Apidae: Meliponini), a tiny yet remarkable pollinator in the Neotropics.</title>
        <authorList>
            <person name="Ferrari R."/>
            <person name="Ricardo P.C."/>
            <person name="Dias F.C."/>
            <person name="Araujo N.S."/>
            <person name="Soares D.O."/>
            <person name="Zhou Q.-S."/>
            <person name="Zhu C.-D."/>
            <person name="Coutinho L."/>
            <person name="Airas M.C."/>
            <person name="Batista T.M."/>
        </authorList>
    </citation>
    <scope>NUCLEOTIDE SEQUENCE [LARGE SCALE GENOMIC DNA]</scope>
    <source>
        <strain evidence="1">ASF017062</strain>
        <tissue evidence="1">Abdomen</tissue>
    </source>
</reference>
<organism evidence="1 2">
    <name type="scientific">Tetragonisca angustula</name>
    <dbReference type="NCBI Taxonomy" id="166442"/>
    <lineage>
        <taxon>Eukaryota</taxon>
        <taxon>Metazoa</taxon>
        <taxon>Ecdysozoa</taxon>
        <taxon>Arthropoda</taxon>
        <taxon>Hexapoda</taxon>
        <taxon>Insecta</taxon>
        <taxon>Pterygota</taxon>
        <taxon>Neoptera</taxon>
        <taxon>Endopterygota</taxon>
        <taxon>Hymenoptera</taxon>
        <taxon>Apocrita</taxon>
        <taxon>Aculeata</taxon>
        <taxon>Apoidea</taxon>
        <taxon>Anthophila</taxon>
        <taxon>Apidae</taxon>
        <taxon>Tetragonisca</taxon>
    </lineage>
</organism>
<comment type="caution">
    <text evidence="1">The sequence shown here is derived from an EMBL/GenBank/DDBJ whole genome shotgun (WGS) entry which is preliminary data.</text>
</comment>
<evidence type="ECO:0000313" key="1">
    <source>
        <dbReference type="EMBL" id="KAK9301926.1"/>
    </source>
</evidence>
<protein>
    <submittedName>
        <fullName evidence="1">Uncharacterized protein</fullName>
    </submittedName>
</protein>
<dbReference type="InterPro" id="IPR036397">
    <property type="entry name" value="RNaseH_sf"/>
</dbReference>
<dbReference type="Proteomes" id="UP001432146">
    <property type="component" value="Unassembled WGS sequence"/>
</dbReference>
<dbReference type="EMBL" id="JAWNGG020000103">
    <property type="protein sequence ID" value="KAK9301926.1"/>
    <property type="molecule type" value="Genomic_DNA"/>
</dbReference>
<gene>
    <name evidence="1" type="ORF">QLX08_005923</name>
</gene>
<dbReference type="AlphaFoldDB" id="A0AAW0ZWF3"/>
<dbReference type="Gene3D" id="3.30.420.10">
    <property type="entry name" value="Ribonuclease H-like superfamily/Ribonuclease H"/>
    <property type="match status" value="1"/>
</dbReference>
<keyword evidence="2" id="KW-1185">Reference proteome</keyword>
<proteinExistence type="predicted"/>
<evidence type="ECO:0000313" key="2">
    <source>
        <dbReference type="Proteomes" id="UP001432146"/>
    </source>
</evidence>
<dbReference type="GO" id="GO:0003676">
    <property type="term" value="F:nucleic acid binding"/>
    <property type="evidence" value="ECO:0007669"/>
    <property type="project" value="InterPro"/>
</dbReference>
<accession>A0AAW0ZWF3</accession>
<dbReference type="PANTHER" id="PTHR47331">
    <property type="entry name" value="PHD-TYPE DOMAIN-CONTAINING PROTEIN"/>
    <property type="match status" value="1"/>
</dbReference>
<name>A0AAW0ZWF3_9HYME</name>